<keyword evidence="15" id="KW-1185">Reference proteome</keyword>
<feature type="region of interest" description="Disordered" evidence="11">
    <location>
        <begin position="144"/>
        <end position="163"/>
    </location>
</feature>
<evidence type="ECO:0000259" key="13">
    <source>
        <dbReference type="Pfam" id="PF00520"/>
    </source>
</evidence>
<evidence type="ECO:0000256" key="11">
    <source>
        <dbReference type="SAM" id="MobiDB-lite"/>
    </source>
</evidence>
<name>A0A9W9YUC2_9CNID</name>
<reference evidence="14" key="1">
    <citation type="submission" date="2023-01" db="EMBL/GenBank/DDBJ databases">
        <title>Genome assembly of the deep-sea coral Lophelia pertusa.</title>
        <authorList>
            <person name="Herrera S."/>
            <person name="Cordes E."/>
        </authorList>
    </citation>
    <scope>NUCLEOTIDE SEQUENCE</scope>
    <source>
        <strain evidence="14">USNM1676648</strain>
        <tissue evidence="14">Polyp</tissue>
    </source>
</reference>
<feature type="compositionally biased region" description="Acidic residues" evidence="11">
    <location>
        <begin position="146"/>
        <end position="155"/>
    </location>
</feature>
<keyword evidence="8 12" id="KW-0472">Membrane</keyword>
<keyword evidence="10" id="KW-0407">Ion channel</keyword>
<comment type="subcellular location">
    <subcellularLocation>
        <location evidence="1">Membrane</location>
        <topology evidence="1">Multi-pass membrane protein</topology>
    </subcellularLocation>
</comment>
<keyword evidence="5 12" id="KW-1133">Transmembrane helix</keyword>
<keyword evidence="3 12" id="KW-0812">Transmembrane</keyword>
<keyword evidence="2" id="KW-0813">Transport</keyword>
<evidence type="ECO:0000256" key="12">
    <source>
        <dbReference type="SAM" id="Phobius"/>
    </source>
</evidence>
<dbReference type="Proteomes" id="UP001163046">
    <property type="component" value="Unassembled WGS sequence"/>
</dbReference>
<evidence type="ECO:0000313" key="15">
    <source>
        <dbReference type="Proteomes" id="UP001163046"/>
    </source>
</evidence>
<evidence type="ECO:0000256" key="3">
    <source>
        <dbReference type="ARBA" id="ARBA00022692"/>
    </source>
</evidence>
<keyword evidence="9" id="KW-0325">Glycoprotein</keyword>
<evidence type="ECO:0000256" key="1">
    <source>
        <dbReference type="ARBA" id="ARBA00004141"/>
    </source>
</evidence>
<organism evidence="14 15">
    <name type="scientific">Desmophyllum pertusum</name>
    <dbReference type="NCBI Taxonomy" id="174260"/>
    <lineage>
        <taxon>Eukaryota</taxon>
        <taxon>Metazoa</taxon>
        <taxon>Cnidaria</taxon>
        <taxon>Anthozoa</taxon>
        <taxon>Hexacorallia</taxon>
        <taxon>Scleractinia</taxon>
        <taxon>Caryophylliina</taxon>
        <taxon>Caryophylliidae</taxon>
        <taxon>Desmophyllum</taxon>
    </lineage>
</organism>
<evidence type="ECO:0000313" key="14">
    <source>
        <dbReference type="EMBL" id="KAJ7369490.1"/>
    </source>
</evidence>
<evidence type="ECO:0000256" key="8">
    <source>
        <dbReference type="ARBA" id="ARBA00023136"/>
    </source>
</evidence>
<keyword evidence="7" id="KW-0406">Ion transport</keyword>
<evidence type="ECO:0000256" key="2">
    <source>
        <dbReference type="ARBA" id="ARBA00022448"/>
    </source>
</evidence>
<gene>
    <name evidence="14" type="ORF">OS493_038613</name>
</gene>
<dbReference type="OrthoDB" id="5984315at2759"/>
<feature type="transmembrane region" description="Helical" evidence="12">
    <location>
        <begin position="20"/>
        <end position="39"/>
    </location>
</feature>
<sequence length="200" mass="23423">MFVMAFSSTFYLLLDEETEPYSTFPYSMMTIFVMTLGELNYADIFMPWDKLEYASLTNILFVMFVLGMPIILMNMLIGLAVGDIDKIQESALIDRYVMQVELVLDMEETVPKSLVHRTHVDKHVEYPNKNASKLYERLLGFSRPGEDEEEEDDTPPDLPPAFQPLMERMEQQENRINGIYQLLEEQSKLLRGREQLRIEY</sequence>
<evidence type="ECO:0000256" key="9">
    <source>
        <dbReference type="ARBA" id="ARBA00023180"/>
    </source>
</evidence>
<keyword evidence="6" id="KW-0040">ANK repeat</keyword>
<dbReference type="PANTHER" id="PTHR47143">
    <property type="entry name" value="TRANSIENT RECEPTOR POTENTIAL CATION CHANNEL PROTEIN PAINLESS"/>
    <property type="match status" value="1"/>
</dbReference>
<comment type="caution">
    <text evidence="14">The sequence shown here is derived from an EMBL/GenBank/DDBJ whole genome shotgun (WGS) entry which is preliminary data.</text>
</comment>
<evidence type="ECO:0000256" key="10">
    <source>
        <dbReference type="ARBA" id="ARBA00023303"/>
    </source>
</evidence>
<evidence type="ECO:0000256" key="5">
    <source>
        <dbReference type="ARBA" id="ARBA00022989"/>
    </source>
</evidence>
<dbReference type="InterPro" id="IPR052076">
    <property type="entry name" value="TRP_cation_channel"/>
</dbReference>
<dbReference type="EMBL" id="MU826933">
    <property type="protein sequence ID" value="KAJ7369490.1"/>
    <property type="molecule type" value="Genomic_DNA"/>
</dbReference>
<accession>A0A9W9YUC2</accession>
<evidence type="ECO:0000256" key="4">
    <source>
        <dbReference type="ARBA" id="ARBA00022737"/>
    </source>
</evidence>
<dbReference type="GO" id="GO:0005216">
    <property type="term" value="F:monoatomic ion channel activity"/>
    <property type="evidence" value="ECO:0007669"/>
    <property type="project" value="InterPro"/>
</dbReference>
<evidence type="ECO:0000256" key="7">
    <source>
        <dbReference type="ARBA" id="ARBA00023065"/>
    </source>
</evidence>
<evidence type="ECO:0000256" key="6">
    <source>
        <dbReference type="ARBA" id="ARBA00023043"/>
    </source>
</evidence>
<proteinExistence type="predicted"/>
<dbReference type="Gene3D" id="1.10.287.70">
    <property type="match status" value="1"/>
</dbReference>
<protein>
    <recommendedName>
        <fullName evidence="13">Ion transport domain-containing protein</fullName>
    </recommendedName>
</protein>
<dbReference type="GO" id="GO:1902495">
    <property type="term" value="C:transmembrane transporter complex"/>
    <property type="evidence" value="ECO:0007669"/>
    <property type="project" value="TreeGrafter"/>
</dbReference>
<feature type="domain" description="Ion transport" evidence="13">
    <location>
        <begin position="1"/>
        <end position="90"/>
    </location>
</feature>
<keyword evidence="4" id="KW-0677">Repeat</keyword>
<dbReference type="AlphaFoldDB" id="A0A9W9YUC2"/>
<feature type="transmembrane region" description="Helical" evidence="12">
    <location>
        <begin position="59"/>
        <end position="81"/>
    </location>
</feature>
<dbReference type="PANTHER" id="PTHR47143:SF1">
    <property type="entry name" value="ION_TRANS DOMAIN-CONTAINING PROTEIN"/>
    <property type="match status" value="1"/>
</dbReference>
<dbReference type="InterPro" id="IPR005821">
    <property type="entry name" value="Ion_trans_dom"/>
</dbReference>
<dbReference type="Pfam" id="PF00520">
    <property type="entry name" value="Ion_trans"/>
    <property type="match status" value="1"/>
</dbReference>